<sequence length="130" mass="14550">MSKQADKRIAELSDALEEHNYRYHVLAEPGVSDAEYDAMMAELLTLEEAHPLLRKADSPAQRVGGEPTSDFPSVRHSAPMLSLDNSYSRQDVLAFDQRVRDALPEEEVSYVAELKTDGVALSLLYENSRL</sequence>
<dbReference type="Gene3D" id="1.10.287.610">
    <property type="entry name" value="Helix hairpin bin"/>
    <property type="match status" value="1"/>
</dbReference>
<protein>
    <recommendedName>
        <fullName evidence="10">NAD-dependent DNA ligase N-terminal domain-containing protein</fullName>
    </recommendedName>
</protein>
<evidence type="ECO:0000256" key="9">
    <source>
        <dbReference type="SAM" id="MobiDB-lite"/>
    </source>
</evidence>
<keyword evidence="5" id="KW-0862">Zinc</keyword>
<feature type="non-terminal residue" evidence="11">
    <location>
        <position position="130"/>
    </location>
</feature>
<evidence type="ECO:0000256" key="8">
    <source>
        <dbReference type="ARBA" id="ARBA00023204"/>
    </source>
</evidence>
<evidence type="ECO:0000256" key="6">
    <source>
        <dbReference type="ARBA" id="ARBA00022842"/>
    </source>
</evidence>
<evidence type="ECO:0000259" key="10">
    <source>
        <dbReference type="SMART" id="SM00532"/>
    </source>
</evidence>
<dbReference type="AlphaFoldDB" id="A0A383E2P7"/>
<dbReference type="GO" id="GO:0006260">
    <property type="term" value="P:DNA replication"/>
    <property type="evidence" value="ECO:0007669"/>
    <property type="project" value="UniProtKB-KW"/>
</dbReference>
<organism evidence="11">
    <name type="scientific">marine metagenome</name>
    <dbReference type="NCBI Taxonomy" id="408172"/>
    <lineage>
        <taxon>unclassified sequences</taxon>
        <taxon>metagenomes</taxon>
        <taxon>ecological metagenomes</taxon>
    </lineage>
</organism>
<feature type="domain" description="NAD-dependent DNA ligase N-terminal" evidence="10">
    <location>
        <begin position="4"/>
        <end position="130"/>
    </location>
</feature>
<dbReference type="EMBL" id="UINC01222364">
    <property type="protein sequence ID" value="SVE51117.1"/>
    <property type="molecule type" value="Genomic_DNA"/>
</dbReference>
<evidence type="ECO:0000256" key="2">
    <source>
        <dbReference type="ARBA" id="ARBA00022705"/>
    </source>
</evidence>
<evidence type="ECO:0000256" key="5">
    <source>
        <dbReference type="ARBA" id="ARBA00022833"/>
    </source>
</evidence>
<accession>A0A383E2P7</accession>
<dbReference type="InterPro" id="IPR013839">
    <property type="entry name" value="DNAligase_adenylation"/>
</dbReference>
<reference evidence="11" key="1">
    <citation type="submission" date="2018-05" db="EMBL/GenBank/DDBJ databases">
        <authorList>
            <person name="Lanie J.A."/>
            <person name="Ng W.-L."/>
            <person name="Kazmierczak K.M."/>
            <person name="Andrzejewski T.M."/>
            <person name="Davidsen T.M."/>
            <person name="Wayne K.J."/>
            <person name="Tettelin H."/>
            <person name="Glass J.I."/>
            <person name="Rusch D."/>
            <person name="Podicherti R."/>
            <person name="Tsui H.-C.T."/>
            <person name="Winkler M.E."/>
        </authorList>
    </citation>
    <scope>NUCLEOTIDE SEQUENCE</scope>
</reference>
<dbReference type="FunFam" id="1.10.287.610:FF:000002">
    <property type="entry name" value="DNA ligase"/>
    <property type="match status" value="1"/>
</dbReference>
<dbReference type="GO" id="GO:0006281">
    <property type="term" value="P:DNA repair"/>
    <property type="evidence" value="ECO:0007669"/>
    <property type="project" value="UniProtKB-KW"/>
</dbReference>
<keyword evidence="1" id="KW-0436">Ligase</keyword>
<keyword evidence="8" id="KW-0234">DNA repair</keyword>
<feature type="region of interest" description="Disordered" evidence="9">
    <location>
        <begin position="55"/>
        <end position="77"/>
    </location>
</feature>
<keyword evidence="4" id="KW-0227">DNA damage</keyword>
<evidence type="ECO:0000256" key="7">
    <source>
        <dbReference type="ARBA" id="ARBA00023027"/>
    </source>
</evidence>
<dbReference type="SMART" id="SM00532">
    <property type="entry name" value="LIGANc"/>
    <property type="match status" value="1"/>
</dbReference>
<dbReference type="Gene3D" id="3.30.470.30">
    <property type="entry name" value="DNA ligase/mRNA capping enzyme"/>
    <property type="match status" value="1"/>
</dbReference>
<evidence type="ECO:0000256" key="4">
    <source>
        <dbReference type="ARBA" id="ARBA00022763"/>
    </source>
</evidence>
<keyword evidence="2" id="KW-0235">DNA replication</keyword>
<keyword evidence="3" id="KW-0479">Metal-binding</keyword>
<evidence type="ECO:0000256" key="3">
    <source>
        <dbReference type="ARBA" id="ARBA00022723"/>
    </source>
</evidence>
<dbReference type="Pfam" id="PF01653">
    <property type="entry name" value="DNA_ligase_aden"/>
    <property type="match status" value="1"/>
</dbReference>
<proteinExistence type="predicted"/>
<evidence type="ECO:0000256" key="1">
    <source>
        <dbReference type="ARBA" id="ARBA00022598"/>
    </source>
</evidence>
<gene>
    <name evidence="11" type="ORF">METZ01_LOCUS503971</name>
</gene>
<dbReference type="SUPFAM" id="SSF56091">
    <property type="entry name" value="DNA ligase/mRNA capping enzyme, catalytic domain"/>
    <property type="match status" value="1"/>
</dbReference>
<dbReference type="GO" id="GO:0046872">
    <property type="term" value="F:metal ion binding"/>
    <property type="evidence" value="ECO:0007669"/>
    <property type="project" value="UniProtKB-KW"/>
</dbReference>
<evidence type="ECO:0000313" key="11">
    <source>
        <dbReference type="EMBL" id="SVE51117.1"/>
    </source>
</evidence>
<keyword evidence="7" id="KW-0520">NAD</keyword>
<dbReference type="GO" id="GO:0003911">
    <property type="term" value="F:DNA ligase (NAD+) activity"/>
    <property type="evidence" value="ECO:0007669"/>
    <property type="project" value="InterPro"/>
</dbReference>
<dbReference type="InterPro" id="IPR013840">
    <property type="entry name" value="DNAligase_N"/>
</dbReference>
<keyword evidence="6" id="KW-0460">Magnesium</keyword>
<name>A0A383E2P7_9ZZZZ</name>